<evidence type="ECO:0000256" key="1">
    <source>
        <dbReference type="ARBA" id="ARBA00010062"/>
    </source>
</evidence>
<feature type="chain" id="PRO_5039133381" evidence="3">
    <location>
        <begin position="22"/>
        <end position="406"/>
    </location>
</feature>
<comment type="caution">
    <text evidence="5">The sequence shown here is derived from an EMBL/GenBank/DDBJ whole genome shotgun (WGS) entry which is preliminary data.</text>
</comment>
<reference evidence="6" key="1">
    <citation type="submission" date="2015-02" db="EMBL/GenBank/DDBJ databases">
        <title>Draft Genome of Frankia sp. CpI1-S.</title>
        <authorList>
            <person name="Oshone R.T."/>
            <person name="Ngom M."/>
            <person name="Ghodhbane-Gtari F."/>
            <person name="Gtari M."/>
            <person name="Morris K."/>
            <person name="Thomas K."/>
            <person name="Sen A."/>
            <person name="Tisa L.S."/>
        </authorList>
    </citation>
    <scope>NUCLEOTIDE SEQUENCE [LARGE SCALE GENOMIC DNA]</scope>
    <source>
        <strain evidence="6">CpI1-S</strain>
    </source>
</reference>
<dbReference type="Proteomes" id="UP000032545">
    <property type="component" value="Unassembled WGS sequence"/>
</dbReference>
<reference evidence="5 6" key="2">
    <citation type="journal article" date="2016" name="Genome Announc.">
        <title>Permanent Draft Genome Sequences for Two Variants of Frankia sp. Strain CpI1, the First Frankia Strain Isolated from Root Nodules of Comptonia peregrina.</title>
        <authorList>
            <person name="Oshone R."/>
            <person name="Hurst S.G.IV."/>
            <person name="Abebe-Akele F."/>
            <person name="Simpson S."/>
            <person name="Morris K."/>
            <person name="Thomas W.K."/>
            <person name="Tisa L.S."/>
        </authorList>
    </citation>
    <scope>NUCLEOTIDE SEQUENCE [LARGE SCALE GENOMIC DNA]</scope>
    <source>
        <strain evidence="6">CpI1-S</strain>
    </source>
</reference>
<name>A0A0D8BMA1_9ACTN</name>
<feature type="signal peptide" evidence="3">
    <location>
        <begin position="1"/>
        <end position="21"/>
    </location>
</feature>
<keyword evidence="2 3" id="KW-0732">Signal</keyword>
<dbReference type="PANTHER" id="PTHR47235:SF1">
    <property type="entry name" value="BLR6548 PROTEIN"/>
    <property type="match status" value="1"/>
</dbReference>
<dbReference type="PROSITE" id="PS51257">
    <property type="entry name" value="PROKAR_LIPOPROTEIN"/>
    <property type="match status" value="1"/>
</dbReference>
<dbReference type="AlphaFoldDB" id="A0A0D8BMA1"/>
<proteinExistence type="inferred from homology"/>
<evidence type="ECO:0000313" key="6">
    <source>
        <dbReference type="Proteomes" id="UP000032545"/>
    </source>
</evidence>
<dbReference type="EMBL" id="JYFN01000002">
    <property type="protein sequence ID" value="KJE25139.1"/>
    <property type="molecule type" value="Genomic_DNA"/>
</dbReference>
<dbReference type="Gene3D" id="3.40.50.2300">
    <property type="match status" value="2"/>
</dbReference>
<evidence type="ECO:0000313" key="5">
    <source>
        <dbReference type="EMBL" id="KJE25139.1"/>
    </source>
</evidence>
<dbReference type="PATRIC" id="fig|1502723.3.peg.306"/>
<keyword evidence="6" id="KW-1185">Reference proteome</keyword>
<dbReference type="SUPFAM" id="SSF53822">
    <property type="entry name" value="Periplasmic binding protein-like I"/>
    <property type="match status" value="1"/>
</dbReference>
<dbReference type="CDD" id="cd06341">
    <property type="entry name" value="PBP1_ABC_ligand_binding-like"/>
    <property type="match status" value="1"/>
</dbReference>
<sequence precursor="true">MWRTRLGVAAIAAVTMLAACSSGDSSDSGRSASGSCAPGVTDSAIKVGLLYPDTGVMAAQFTGFRAGVNARFSAENAAGGVDGRKIDYAWQDDQSDPRGNLQGARELVAQNAFAVVQYTAVSQQSVAYLDKAGVPVIGAADQPGWAAHRNTFTVTLTSQTGQSTTTIGDFVRQQGGTKAAVVVSFLSETAKLYADGVTKSLQHAGIDAVTQDVDGTNAADVARKIISSGVDTIIAAAPLDLYTGVLDAAVGAGHPFKVAVSAVSYDPRLLAPYGRQLAGTYASLSYAALERNRPVQRRFLQAMADYSPEVSPPGQQSTIIGWLSADLFIRGLKTQHGCPTRESYMKGLRGVTDYDADGMLVNKINYATDQGQLDPCFDFVRVAGSGDHFEVVTPQPLCGQRFDTGQ</sequence>
<comment type="similarity">
    <text evidence="1">Belongs to the leucine-binding protein family.</text>
</comment>
<evidence type="ECO:0000256" key="3">
    <source>
        <dbReference type="SAM" id="SignalP"/>
    </source>
</evidence>
<gene>
    <name evidence="5" type="ORF">FF36_00272</name>
</gene>
<feature type="domain" description="Leucine-binding protein" evidence="4">
    <location>
        <begin position="45"/>
        <end position="385"/>
    </location>
</feature>
<evidence type="ECO:0000256" key="2">
    <source>
        <dbReference type="ARBA" id="ARBA00022729"/>
    </source>
</evidence>
<dbReference type="InterPro" id="IPR028081">
    <property type="entry name" value="Leu-bd"/>
</dbReference>
<protein>
    <submittedName>
        <fullName evidence="5">Amino acid/amide ABC transporter substrate-binding protein, HAAT family</fullName>
    </submittedName>
</protein>
<organism evidence="5 6">
    <name type="scientific">Frankia torreyi</name>
    <dbReference type="NCBI Taxonomy" id="1856"/>
    <lineage>
        <taxon>Bacteria</taxon>
        <taxon>Bacillati</taxon>
        <taxon>Actinomycetota</taxon>
        <taxon>Actinomycetes</taxon>
        <taxon>Frankiales</taxon>
        <taxon>Frankiaceae</taxon>
        <taxon>Frankia</taxon>
    </lineage>
</organism>
<dbReference type="PANTHER" id="PTHR47235">
    <property type="entry name" value="BLR6548 PROTEIN"/>
    <property type="match status" value="1"/>
</dbReference>
<dbReference type="InterPro" id="IPR028082">
    <property type="entry name" value="Peripla_BP_I"/>
</dbReference>
<dbReference type="Pfam" id="PF13458">
    <property type="entry name" value="Peripla_BP_6"/>
    <property type="match status" value="1"/>
</dbReference>
<accession>A0A0D8BMA1</accession>
<evidence type="ECO:0000259" key="4">
    <source>
        <dbReference type="Pfam" id="PF13458"/>
    </source>
</evidence>